<keyword evidence="19" id="KW-1185">Reference proteome</keyword>
<evidence type="ECO:0000313" key="18">
    <source>
        <dbReference type="EMBL" id="CAG9797232.1"/>
    </source>
</evidence>
<sequence length="383" mass="43678">MDSPKKDDVVTMVDVLNDEKELDEATSAVLSGSDEKICTYSSGYIKRQALYSCLTCCPEAKDDQEKAIGLCLGCSLDCHDHHQLVELYTKRSFRCDCGLKYNSVACRLDTSKKKILETSASSSTANVNELNKYNQNFSGTYCTCHRPYPDEEDTVDDEMIQCIVCEDWYHTRHLNTKVPDSTTYTEMICESCVTKNDFLLDYIGLAVEVVDLSQSAADTTLNVTQTNDSIIEESSPKRIKLSDDACTRPNNPLNDNVAKALFFKDAWRKSLCQCEKCMKLYEEQKVQYLIDEEDTVVFYEEKGKNKPKTSSYDASLAALSSLDRVNQIDAITSYNRMKDKLFEFLQTFVVNNQIVTEEDVKRFFRTMKEGTDNQNVHQPHFCR</sequence>
<evidence type="ECO:0000256" key="16">
    <source>
        <dbReference type="PROSITE-ProRule" id="PRU00508"/>
    </source>
</evidence>
<evidence type="ECO:0000256" key="4">
    <source>
        <dbReference type="ARBA" id="ARBA00022499"/>
    </source>
</evidence>
<dbReference type="PANTHER" id="PTHR13513:SF9">
    <property type="entry name" value="E3 UBIQUITIN-PROTEIN LIGASE UBR7-RELATED"/>
    <property type="match status" value="1"/>
</dbReference>
<reference evidence="18" key="2">
    <citation type="submission" date="2022-10" db="EMBL/GenBank/DDBJ databases">
        <authorList>
            <consortium name="ENA_rothamsted_submissions"/>
            <consortium name="culmorum"/>
            <person name="King R."/>
        </authorList>
    </citation>
    <scope>NUCLEOTIDE SEQUENCE</scope>
</reference>
<evidence type="ECO:0000256" key="1">
    <source>
        <dbReference type="ARBA" id="ARBA00000900"/>
    </source>
</evidence>
<dbReference type="Proteomes" id="UP001153620">
    <property type="component" value="Chromosome 1"/>
</dbReference>
<dbReference type="OrthoDB" id="10262564at2759"/>
<dbReference type="EC" id="2.3.2.27" evidence="3"/>
<proteinExistence type="predicted"/>
<evidence type="ECO:0000256" key="13">
    <source>
        <dbReference type="ARBA" id="ARBA00071060"/>
    </source>
</evidence>
<dbReference type="PANTHER" id="PTHR13513">
    <property type="entry name" value="E3 UBIQUITIN-PROTEIN LIGASE UBR7"/>
    <property type="match status" value="1"/>
</dbReference>
<evidence type="ECO:0000256" key="12">
    <source>
        <dbReference type="ARBA" id="ARBA00055627"/>
    </source>
</evidence>
<gene>
    <name evidence="18" type="ORF">CHIRRI_LOCUS232</name>
</gene>
<dbReference type="AlphaFoldDB" id="A0A9N9RJ54"/>
<comment type="catalytic activity">
    <reaction evidence="1">
        <text>S-ubiquitinyl-[E2 ubiquitin-conjugating enzyme]-L-cysteine + [acceptor protein]-L-lysine = [E2 ubiquitin-conjugating enzyme]-L-cysteine + N(6)-ubiquitinyl-[acceptor protein]-L-lysine.</text>
        <dbReference type="EC" id="2.3.2.27"/>
    </reaction>
</comment>
<dbReference type="InterPro" id="IPR001965">
    <property type="entry name" value="Znf_PHD"/>
</dbReference>
<evidence type="ECO:0000313" key="19">
    <source>
        <dbReference type="Proteomes" id="UP001153620"/>
    </source>
</evidence>
<dbReference type="CDD" id="cd19677">
    <property type="entry name" value="UBR-box_UBR7"/>
    <property type="match status" value="1"/>
</dbReference>
<dbReference type="GO" id="GO:0005737">
    <property type="term" value="C:cytoplasm"/>
    <property type="evidence" value="ECO:0007669"/>
    <property type="project" value="TreeGrafter"/>
</dbReference>
<evidence type="ECO:0000256" key="5">
    <source>
        <dbReference type="ARBA" id="ARBA00022553"/>
    </source>
</evidence>
<evidence type="ECO:0000256" key="2">
    <source>
        <dbReference type="ARBA" id="ARBA00004906"/>
    </source>
</evidence>
<evidence type="ECO:0000256" key="8">
    <source>
        <dbReference type="ARBA" id="ARBA00022771"/>
    </source>
</evidence>
<evidence type="ECO:0000256" key="14">
    <source>
        <dbReference type="ARBA" id="ARBA00078314"/>
    </source>
</evidence>
<dbReference type="SMART" id="SM00396">
    <property type="entry name" value="ZnF_UBR1"/>
    <property type="match status" value="1"/>
</dbReference>
<dbReference type="PROSITE" id="PS51157">
    <property type="entry name" value="ZF_UBR"/>
    <property type="match status" value="1"/>
</dbReference>
<accession>A0A9N9RJ54</accession>
<evidence type="ECO:0000256" key="6">
    <source>
        <dbReference type="ARBA" id="ARBA00022679"/>
    </source>
</evidence>
<evidence type="ECO:0000256" key="7">
    <source>
        <dbReference type="ARBA" id="ARBA00022723"/>
    </source>
</evidence>
<comment type="function">
    <text evidence="12">E3 ubiquitin-protein ligase which is a component of the N-end rule pathway. Recognizes and binds to proteins bearing specific N-terminal residues that are destabilizing according to the N-end rule, leading to their ubiquitination and subsequent degradation.</text>
</comment>
<dbReference type="EMBL" id="OU895877">
    <property type="protein sequence ID" value="CAG9797232.1"/>
    <property type="molecule type" value="Genomic_DNA"/>
</dbReference>
<keyword evidence="8" id="KW-0863">Zinc-finger</keyword>
<reference evidence="18" key="1">
    <citation type="submission" date="2022-01" db="EMBL/GenBank/DDBJ databases">
        <authorList>
            <person name="King R."/>
        </authorList>
    </citation>
    <scope>NUCLEOTIDE SEQUENCE</scope>
</reference>
<evidence type="ECO:0000256" key="11">
    <source>
        <dbReference type="ARBA" id="ARBA00022843"/>
    </source>
</evidence>
<dbReference type="CDD" id="cd15542">
    <property type="entry name" value="PHD_UBR7"/>
    <property type="match status" value="1"/>
</dbReference>
<keyword evidence="10" id="KW-0862">Zinc</keyword>
<dbReference type="FunFam" id="3.30.40.10:FF:000183">
    <property type="entry name" value="putative E3 ubiquitin-protein ligase UBR7"/>
    <property type="match status" value="1"/>
</dbReference>
<evidence type="ECO:0000256" key="15">
    <source>
        <dbReference type="ARBA" id="ARBA00083573"/>
    </source>
</evidence>
<protein>
    <recommendedName>
        <fullName evidence="13">Putative E3 ubiquitin-protein ligase UBR7</fullName>
        <ecNumber evidence="3">2.3.2.27</ecNumber>
    </recommendedName>
    <alternativeName>
        <fullName evidence="14">N-recognin-7</fullName>
    </alternativeName>
    <alternativeName>
        <fullName evidence="15">RING-type E3 ubiquitin transferase UBR7</fullName>
    </alternativeName>
</protein>
<evidence type="ECO:0000256" key="3">
    <source>
        <dbReference type="ARBA" id="ARBA00012483"/>
    </source>
</evidence>
<keyword evidence="9" id="KW-0833">Ubl conjugation pathway</keyword>
<feature type="zinc finger region" description="UBR-type" evidence="16">
    <location>
        <begin position="36"/>
        <end position="111"/>
    </location>
</feature>
<evidence type="ECO:0000259" key="17">
    <source>
        <dbReference type="PROSITE" id="PS51157"/>
    </source>
</evidence>
<evidence type="ECO:0000256" key="10">
    <source>
        <dbReference type="ARBA" id="ARBA00022833"/>
    </source>
</evidence>
<dbReference type="InterPro" id="IPR047506">
    <property type="entry name" value="UBR7-like_UBR-box"/>
</dbReference>
<dbReference type="SMART" id="SM00249">
    <property type="entry name" value="PHD"/>
    <property type="match status" value="1"/>
</dbReference>
<feature type="domain" description="UBR-type" evidence="17">
    <location>
        <begin position="36"/>
        <end position="111"/>
    </location>
</feature>
<dbReference type="SUPFAM" id="SSF57903">
    <property type="entry name" value="FYVE/PHD zinc finger"/>
    <property type="match status" value="1"/>
</dbReference>
<keyword evidence="7" id="KW-0479">Metal-binding</keyword>
<dbReference type="InterPro" id="IPR011011">
    <property type="entry name" value="Znf_FYVE_PHD"/>
</dbReference>
<comment type="pathway">
    <text evidence="2">Protein modification; protein ubiquitination.</text>
</comment>
<keyword evidence="4" id="KW-1017">Isopeptide bond</keyword>
<keyword evidence="5" id="KW-0597">Phosphoprotein</keyword>
<keyword evidence="11" id="KW-0832">Ubl conjugation</keyword>
<organism evidence="18 19">
    <name type="scientific">Chironomus riparius</name>
    <dbReference type="NCBI Taxonomy" id="315576"/>
    <lineage>
        <taxon>Eukaryota</taxon>
        <taxon>Metazoa</taxon>
        <taxon>Ecdysozoa</taxon>
        <taxon>Arthropoda</taxon>
        <taxon>Hexapoda</taxon>
        <taxon>Insecta</taxon>
        <taxon>Pterygota</taxon>
        <taxon>Neoptera</taxon>
        <taxon>Endopterygota</taxon>
        <taxon>Diptera</taxon>
        <taxon>Nematocera</taxon>
        <taxon>Chironomoidea</taxon>
        <taxon>Chironomidae</taxon>
        <taxon>Chironominae</taxon>
        <taxon>Chironomus</taxon>
    </lineage>
</organism>
<evidence type="ECO:0000256" key="9">
    <source>
        <dbReference type="ARBA" id="ARBA00022786"/>
    </source>
</evidence>
<dbReference type="Gene3D" id="3.30.40.10">
    <property type="entry name" value="Zinc/RING finger domain, C3HC4 (zinc finger)"/>
    <property type="match status" value="1"/>
</dbReference>
<dbReference type="InterPro" id="IPR040204">
    <property type="entry name" value="UBR7"/>
</dbReference>
<name>A0A9N9RJ54_9DIPT</name>
<keyword evidence="6" id="KW-0808">Transferase</keyword>
<dbReference type="GO" id="GO:0008270">
    <property type="term" value="F:zinc ion binding"/>
    <property type="evidence" value="ECO:0007669"/>
    <property type="project" value="UniProtKB-KW"/>
</dbReference>
<dbReference type="InterPro" id="IPR003126">
    <property type="entry name" value="Znf_UBR"/>
</dbReference>
<dbReference type="GO" id="GO:0061630">
    <property type="term" value="F:ubiquitin protein ligase activity"/>
    <property type="evidence" value="ECO:0007669"/>
    <property type="project" value="UniProtKB-EC"/>
</dbReference>
<dbReference type="InterPro" id="IPR013083">
    <property type="entry name" value="Znf_RING/FYVE/PHD"/>
</dbReference>
<dbReference type="Pfam" id="PF02207">
    <property type="entry name" value="zf-UBR"/>
    <property type="match status" value="1"/>
</dbReference>